<dbReference type="AlphaFoldDB" id="A0A1D9LHJ0"/>
<comment type="similarity">
    <text evidence="8">Belongs to the anion channel-forming bestrophin (TC 1.A.46) family.</text>
</comment>
<evidence type="ECO:0000256" key="4">
    <source>
        <dbReference type="ARBA" id="ARBA00022692"/>
    </source>
</evidence>
<evidence type="ECO:0008006" key="12">
    <source>
        <dbReference type="Google" id="ProtNLM"/>
    </source>
</evidence>
<name>A0A1D9LHJ0_9NEIS</name>
<dbReference type="GeneID" id="68841970"/>
<dbReference type="Pfam" id="PF25539">
    <property type="entry name" value="Bestrophin_2"/>
    <property type="match status" value="1"/>
</dbReference>
<evidence type="ECO:0000313" key="10">
    <source>
        <dbReference type="EMBL" id="AOZ50674.1"/>
    </source>
</evidence>
<dbReference type="InterPro" id="IPR044669">
    <property type="entry name" value="YneE/VCCN1/2-like"/>
</dbReference>
<keyword evidence="2" id="KW-0813">Transport</keyword>
<evidence type="ECO:0000256" key="8">
    <source>
        <dbReference type="ARBA" id="ARBA00034708"/>
    </source>
</evidence>
<evidence type="ECO:0000256" key="5">
    <source>
        <dbReference type="ARBA" id="ARBA00022989"/>
    </source>
</evidence>
<evidence type="ECO:0000256" key="3">
    <source>
        <dbReference type="ARBA" id="ARBA00022475"/>
    </source>
</evidence>
<dbReference type="GO" id="GO:0005254">
    <property type="term" value="F:chloride channel activity"/>
    <property type="evidence" value="ECO:0007669"/>
    <property type="project" value="InterPro"/>
</dbReference>
<keyword evidence="5 9" id="KW-1133">Transmembrane helix</keyword>
<keyword evidence="7 9" id="KW-0472">Membrane</keyword>
<evidence type="ECO:0000256" key="2">
    <source>
        <dbReference type="ARBA" id="ARBA00022448"/>
    </source>
</evidence>
<evidence type="ECO:0000256" key="7">
    <source>
        <dbReference type="ARBA" id="ARBA00023136"/>
    </source>
</evidence>
<dbReference type="EMBL" id="CP017707">
    <property type="protein sequence ID" value="AOZ50674.1"/>
    <property type="molecule type" value="Genomic_DNA"/>
</dbReference>
<reference evidence="10 11" key="1">
    <citation type="submission" date="2016-10" db="EMBL/GenBank/DDBJ databases">
        <title>Chromobacterium muskegensis sp. nov., an insecticidal bacterium isolated from Sphagnum bogs.</title>
        <authorList>
            <person name="Sparks M.E."/>
            <person name="Blackburn M.B."/>
            <person name="Gundersen-Rindal D.E."/>
            <person name="Mitchell A."/>
            <person name="Farrar R."/>
            <person name="Kuhar D."/>
        </authorList>
    </citation>
    <scope>NUCLEOTIDE SEQUENCE [LARGE SCALE GENOMIC DNA]</scope>
    <source>
        <strain evidence="10 11">21-1</strain>
    </source>
</reference>
<keyword evidence="3" id="KW-1003">Cell membrane</keyword>
<accession>A0A1D9LHJ0</accession>
<evidence type="ECO:0000256" key="1">
    <source>
        <dbReference type="ARBA" id="ARBA00004651"/>
    </source>
</evidence>
<dbReference type="RefSeq" id="WP_046167675.1">
    <property type="nucleotide sequence ID" value="NZ_CP017707.1"/>
</dbReference>
<dbReference type="KEGG" id="cvc:BKX93_12195"/>
<feature type="transmembrane region" description="Helical" evidence="9">
    <location>
        <begin position="28"/>
        <end position="46"/>
    </location>
</feature>
<dbReference type="GO" id="GO:0005886">
    <property type="term" value="C:plasma membrane"/>
    <property type="evidence" value="ECO:0007669"/>
    <property type="project" value="UniProtKB-SubCell"/>
</dbReference>
<dbReference type="Proteomes" id="UP000178776">
    <property type="component" value="Chromosome"/>
</dbReference>
<evidence type="ECO:0000256" key="9">
    <source>
        <dbReference type="SAM" id="Phobius"/>
    </source>
</evidence>
<dbReference type="PANTHER" id="PTHR33281:SF19">
    <property type="entry name" value="VOLTAGE-DEPENDENT ANION CHANNEL-FORMING PROTEIN YNEE"/>
    <property type="match status" value="1"/>
</dbReference>
<evidence type="ECO:0000256" key="6">
    <source>
        <dbReference type="ARBA" id="ARBA00023065"/>
    </source>
</evidence>
<dbReference type="STRING" id="1108595.BKX93_12195"/>
<sequence length="305" mass="34327">MIVRNIPSWFRLLFVWQGSVLPRILPRLMLVLAVAIAAASIRHWWLASLRESSLGIPTFTLLGVSLAIFLGFRNSVSYDRFWEARKLWGSLLIVSRSLGRQMLAALGDDADSRRFVDAACAFAYALKAQLRGDDADQHLKRLLPAEERERIMAGGFRPALILAWLGREAQRLQREGRLSELQWHALDRNLNTLSEILGGCERIATTPMPFTYRVLLNRTVTIYCLLLPAGLASSIGWLTPPIAVFIAYTYFALEQIAEELEEPFGTEGNDLPLSTLCHTIESSLREMQGLPMETPPPPKRGVYLH</sequence>
<keyword evidence="4 9" id="KW-0812">Transmembrane</keyword>
<organism evidence="10 11">
    <name type="scientific">Chromobacterium vaccinii</name>
    <dbReference type="NCBI Taxonomy" id="1108595"/>
    <lineage>
        <taxon>Bacteria</taxon>
        <taxon>Pseudomonadati</taxon>
        <taxon>Pseudomonadota</taxon>
        <taxon>Betaproteobacteria</taxon>
        <taxon>Neisseriales</taxon>
        <taxon>Chromobacteriaceae</taxon>
        <taxon>Chromobacterium</taxon>
    </lineage>
</organism>
<comment type="subcellular location">
    <subcellularLocation>
        <location evidence="1">Cell membrane</location>
        <topology evidence="1">Multi-pass membrane protein</topology>
    </subcellularLocation>
</comment>
<keyword evidence="6" id="KW-0406">Ion transport</keyword>
<evidence type="ECO:0000313" key="11">
    <source>
        <dbReference type="Proteomes" id="UP000178776"/>
    </source>
</evidence>
<gene>
    <name evidence="10" type="ORF">BKX93_12195</name>
</gene>
<feature type="transmembrane region" description="Helical" evidence="9">
    <location>
        <begin position="52"/>
        <end position="72"/>
    </location>
</feature>
<protein>
    <recommendedName>
        <fullName evidence="12">Bestrophin</fullName>
    </recommendedName>
</protein>
<proteinExistence type="inferred from homology"/>
<dbReference type="PANTHER" id="PTHR33281">
    <property type="entry name" value="UPF0187 PROTEIN YNEE"/>
    <property type="match status" value="1"/>
</dbReference>